<proteinExistence type="predicted"/>
<accession>A0ABM9IBV2</accession>
<keyword evidence="2" id="KW-1185">Reference proteome</keyword>
<evidence type="ECO:0000313" key="2">
    <source>
        <dbReference type="Proteomes" id="UP001161497"/>
    </source>
</evidence>
<organism evidence="1 2">
    <name type="scientific">Candidatus Methylacidiphilum fumarolicum</name>
    <dbReference type="NCBI Taxonomy" id="591154"/>
    <lineage>
        <taxon>Bacteria</taxon>
        <taxon>Pseudomonadati</taxon>
        <taxon>Verrucomicrobiota</taxon>
        <taxon>Methylacidiphilae</taxon>
        <taxon>Methylacidiphilales</taxon>
        <taxon>Methylacidiphilaceae</taxon>
        <taxon>Methylacidiphilum (ex Ratnadevi et al. 2023)</taxon>
    </lineage>
</organism>
<sequence length="58" mass="6640">MIAWLQPIMINWFFGVEPELMVNFVHLVPSNKGNAGIQPYQFLRGLLAVGENRQVHAF</sequence>
<gene>
    <name evidence="1" type="ORF">MFUM_0758</name>
</gene>
<protein>
    <recommendedName>
        <fullName evidence="3">Transposase</fullName>
    </recommendedName>
</protein>
<dbReference type="Proteomes" id="UP001161497">
    <property type="component" value="Chromosome"/>
</dbReference>
<reference evidence="1" key="1">
    <citation type="submission" date="2023-03" db="EMBL/GenBank/DDBJ databases">
        <authorList>
            <person name="Cremers G."/>
            <person name="Picone N."/>
        </authorList>
    </citation>
    <scope>NUCLEOTIDE SEQUENCE</scope>
    <source>
        <strain evidence="1">Sample_alias</strain>
    </source>
</reference>
<dbReference type="RefSeq" id="WP_009060535.1">
    <property type="nucleotide sequence ID" value="NZ_JAHXRZ010000017.1"/>
</dbReference>
<name>A0ABM9IBV2_9BACT</name>
<evidence type="ECO:0008006" key="3">
    <source>
        <dbReference type="Google" id="ProtNLM"/>
    </source>
</evidence>
<dbReference type="EMBL" id="OX458932">
    <property type="protein sequence ID" value="CAI9085138.1"/>
    <property type="molecule type" value="Genomic_DNA"/>
</dbReference>
<evidence type="ECO:0000313" key="1">
    <source>
        <dbReference type="EMBL" id="CAI9085138.1"/>
    </source>
</evidence>